<organism evidence="8 9">
    <name type="scientific">Zonotrichia albicollis</name>
    <name type="common">White-throated sparrow</name>
    <name type="synonym">Fringilla albicollis</name>
    <dbReference type="NCBI Taxonomy" id="44394"/>
    <lineage>
        <taxon>Eukaryota</taxon>
        <taxon>Metazoa</taxon>
        <taxon>Chordata</taxon>
        <taxon>Craniata</taxon>
        <taxon>Vertebrata</taxon>
        <taxon>Euteleostomi</taxon>
        <taxon>Archelosauria</taxon>
        <taxon>Archosauria</taxon>
        <taxon>Dinosauria</taxon>
        <taxon>Saurischia</taxon>
        <taxon>Theropoda</taxon>
        <taxon>Coelurosauria</taxon>
        <taxon>Aves</taxon>
        <taxon>Neognathae</taxon>
        <taxon>Neoaves</taxon>
        <taxon>Telluraves</taxon>
        <taxon>Australaves</taxon>
        <taxon>Passeriformes</taxon>
        <taxon>Passerellidae</taxon>
        <taxon>Zonotrichia</taxon>
    </lineage>
</organism>
<dbReference type="InterPro" id="IPR046773">
    <property type="entry name" value="DOCKER_Lobe_C"/>
</dbReference>
<dbReference type="Proteomes" id="UP000694413">
    <property type="component" value="Unassembled WGS sequence"/>
</dbReference>
<dbReference type="InterPro" id="IPR011993">
    <property type="entry name" value="PH-like_dom_sf"/>
</dbReference>
<dbReference type="Pfam" id="PF06920">
    <property type="entry name" value="DHR-2_Lobe_A"/>
    <property type="match status" value="1"/>
</dbReference>
<dbReference type="Ensembl" id="ENSZALT00000029532.1">
    <property type="protein sequence ID" value="ENSZALP00000022742.1"/>
    <property type="gene ID" value="ENSZALG00000017616.1"/>
</dbReference>
<dbReference type="InterPro" id="IPR046769">
    <property type="entry name" value="DOCKER_Lobe_A"/>
</dbReference>
<dbReference type="SMART" id="SM00233">
    <property type="entry name" value="PH"/>
    <property type="match status" value="1"/>
</dbReference>
<reference evidence="8" key="1">
    <citation type="submission" date="2025-08" db="UniProtKB">
        <authorList>
            <consortium name="Ensembl"/>
        </authorList>
    </citation>
    <scope>IDENTIFICATION</scope>
</reference>
<dbReference type="SUPFAM" id="SSF48371">
    <property type="entry name" value="ARM repeat"/>
    <property type="match status" value="1"/>
</dbReference>
<dbReference type="Pfam" id="PF00169">
    <property type="entry name" value="PH"/>
    <property type="match status" value="1"/>
</dbReference>
<feature type="compositionally biased region" description="Low complexity" evidence="4">
    <location>
        <begin position="1135"/>
        <end position="1145"/>
    </location>
</feature>
<sequence>KPIFALVCTLQGSAALFRALSKPALPSDHLTECLAKPKLIEPIDYENVIVQRKTQILNDPLREMLLFPYDDFQTALLQRQSRYIRSTVPENAEKEAQSLFVTECIKTYNSDWHITVMQTFTFSFFFFFSVFLYSFLHFQDAASLGSQKGGITKQGWLYKGNMNSAISVTMRSFKRRFFHLIQLGDGSYNLNFYKDEKISKEPKGSIFLDSCMGVVQNNKVRRFAFELKMQDKSSFLLAADSELEMEEWINTLNKILQLNFEAAMQEKRNGESHEDDEQSKLESSSSSFDNYYPEIAKSTREAEIKLKTESRVKLFALDPDAQKLDFSSIEPEVKPFEEKFGKKILVRCNDLSFNLQSCVAENEEGPTTNVEPFFVTLSLFDIKNNRKISADFHVDLNHPSVRHMLSSASQQMMNGSGDSLHRIQDIHETVLQYPKQGIFSVTCPHTDIFLVARIEKVLQGSITHCAEPYMKSSDSSKVAQKVLKNAKQACQRLGQYRMPFAWAARTLFKDASGTLDKSARFSALFRQDSNKLSNEDMLKLLADFRKPEKMAKLPVILGNLDVTIDNVSPDFPNYVNSSYIPMKQFENSTKTLTAFEIEEFVPCIPKCTQPFTIYNNHLYVYPKHLKYDSQKSFAKARNIAVCVEFKDSDEEDSLPLKCIYGRPGGPVFTRSAFAAVLHHHQNPEFYDEIKIELPTQLHEKHHLLFTFYHVSCDNSSKGSTKKKDVVETQVGYSWLPLIKDGRVVTNEQQIPVSANLPSGYLSYQEVGIGKHSGPEIKWVDGGKQLLKISTHLVSTVYTQVSYKSLHAMEGHVMIAFLPTVLNQLFRVLTRATQEEVAVNVTRVIIHIVAQCHEEGLDSYLRSYVKYAYKAEPYVASEYKTVHEELTKSMTTILKPSADFLTSNKLLKYSWFFFEVLIKSMAQHLIENSKVKLLRNQRFSASFHHAVETVVNMLMPHITQKYRDNPEASKNANHSLAAFIKRCFTFMDRGFVFKQINNYISCFAPGDPKALFEFKFEFLRVVCNHEHYIPLNLPMPFGKGRVQRYQDLQLDYSLTDEFCKNHFLVGLLLREVGNALQEFRDVRQIAISVLKNLMIKHSFDDRYATRGHQARIATMYLPLFGLLIENVQRINVKDVSPFPVNPSSNSTKDDAPSLPTASQLVTPQKSGNSLDNNLPKDLFGVISGIASPYTTSTPNINSVRNADSRGSLISTDSGNSLPERHSDKSNSLDKNQQSSTLGSSVVRYDKLDQAEIKSLLMCFLHILRSMSDDALFTYWNKATKSELMDFFTITDLTCLTFASIPFHPSCRNQEGLGSIVHDRKSQTLPVSRNRTGMMHARLQQLSSLDNSLTFNHSYGHSDADVLHQSLLEANVATEVCITILDTLSLFTMAFKNQLLTDHGHNPLMKKVFDVYLCFLQKNQSETALKNVFSALRALIYKFPSTFYEGRADMCSALCYEILKYCNSKLSSIRNEASQLLYFLMRNNFDYTGKKSFVRTHLQVIISVSQLIADVVGIGGTRFQQSLSIINNCANNDRIIKHTTFPSDVKDLTKRIRTVLMATAQMKEHENDPEMLVDLQYSLAKSYASTPELRKTWLDSMARIHVKNGDLSEAAMCYVHVAALVAEYLTRKGMFRQGCTAFRVITPNIDEEASMMEDVGMQDVHFNEDVLMELLEQCADGLWKAERYELIADIYKLIIPIYEKRRDFERLAHLYDTLHRAYSKVTEVMHTGKRLLGTYFRVAFFGQGFFEDEDGKEYIYKEPKLTPLSEISQRLQKLYSDKFGAENVKMIQDSGKVNPKDLDSKYAYIQVTHVVPYFEEKELQERKTDFERTHNIRRFMFEMPFTQGGKRQGGVEEQCKRRTILTAIHCFPYVKKRIPVMYQHHTDLNPIEVAIDEMSKKVAELRQLCSSAEVDMIKLQLKLQGSVSVQVNAGPLAYARAFLDDTNTKRYPDNKVKLLKEVFRQFVEACGHALGVNERLIKEDQLEYQEEMKANYREMAKELSEIMHEQITPVEEKASVMPNSLHIFNAISGTPTSTTVHGMPSSSSVA</sequence>
<dbReference type="PROSITE" id="PS51650">
    <property type="entry name" value="C2_DOCK"/>
    <property type="match status" value="1"/>
</dbReference>
<keyword evidence="2" id="KW-0344">Guanine-nucleotide releasing factor</keyword>
<dbReference type="GO" id="GO:0007264">
    <property type="term" value="P:small GTPase-mediated signal transduction"/>
    <property type="evidence" value="ECO:0007669"/>
    <property type="project" value="InterPro"/>
</dbReference>
<dbReference type="InterPro" id="IPR035892">
    <property type="entry name" value="C2_domain_sf"/>
</dbReference>
<dbReference type="Gene3D" id="2.60.40.150">
    <property type="entry name" value="C2 domain"/>
    <property type="match status" value="1"/>
</dbReference>
<feature type="region of interest" description="Disordered" evidence="4">
    <location>
        <begin position="266"/>
        <end position="287"/>
    </location>
</feature>
<dbReference type="FunFam" id="2.30.29.30:FF:000016">
    <property type="entry name" value="dedicator of cytokinesis protein 9 isoform X1"/>
    <property type="match status" value="1"/>
</dbReference>
<evidence type="ECO:0000256" key="3">
    <source>
        <dbReference type="PROSITE-ProRule" id="PRU00983"/>
    </source>
</evidence>
<dbReference type="InterPro" id="IPR027357">
    <property type="entry name" value="DOCKER_dom"/>
</dbReference>
<dbReference type="PANTHER" id="PTHR23317:SF77">
    <property type="entry name" value="DEDICATOR OF CYTOKINESIS PROTEIN 9"/>
    <property type="match status" value="1"/>
</dbReference>
<proteinExistence type="inferred from homology"/>
<dbReference type="GO" id="GO:0005085">
    <property type="term" value="F:guanyl-nucleotide exchange factor activity"/>
    <property type="evidence" value="ECO:0007669"/>
    <property type="project" value="UniProtKB-KW"/>
</dbReference>
<evidence type="ECO:0000256" key="1">
    <source>
        <dbReference type="ARBA" id="ARBA00022553"/>
    </source>
</evidence>
<dbReference type="Pfam" id="PF11878">
    <property type="entry name" value="DOCK_C-D_N"/>
    <property type="match status" value="1"/>
</dbReference>
<dbReference type="SUPFAM" id="SSF50729">
    <property type="entry name" value="PH domain-like"/>
    <property type="match status" value="1"/>
</dbReference>
<keyword evidence="1" id="KW-0597">Phosphoprotein</keyword>
<evidence type="ECO:0000256" key="4">
    <source>
        <dbReference type="SAM" id="MobiDB-lite"/>
    </source>
</evidence>
<evidence type="ECO:0000313" key="8">
    <source>
        <dbReference type="Ensembl" id="ENSZALP00000022742.1"/>
    </source>
</evidence>
<feature type="compositionally biased region" description="Basic and acidic residues" evidence="4">
    <location>
        <begin position="1217"/>
        <end position="1226"/>
    </location>
</feature>
<dbReference type="InterPro" id="IPR001849">
    <property type="entry name" value="PH_domain"/>
</dbReference>
<reference evidence="8" key="2">
    <citation type="submission" date="2025-09" db="UniProtKB">
        <authorList>
            <consortium name="Ensembl"/>
        </authorList>
    </citation>
    <scope>IDENTIFICATION</scope>
</reference>
<protein>
    <submittedName>
        <fullName evidence="8">Dedicator of cytokinesis 9</fullName>
    </submittedName>
</protein>
<evidence type="ECO:0000259" key="6">
    <source>
        <dbReference type="PROSITE" id="PS51650"/>
    </source>
</evidence>
<dbReference type="CDD" id="cd11698">
    <property type="entry name" value="DHR2_DOCK9"/>
    <property type="match status" value="1"/>
</dbReference>
<gene>
    <name evidence="8" type="primary">DOCK9</name>
</gene>
<dbReference type="PROSITE" id="PS50003">
    <property type="entry name" value="PH_DOMAIN"/>
    <property type="match status" value="1"/>
</dbReference>
<dbReference type="FunFam" id="1.25.40.410:FF:000001">
    <property type="entry name" value="dedicator of cytokinesis protein 9 isoform X2"/>
    <property type="match status" value="1"/>
</dbReference>
<dbReference type="InterPro" id="IPR037809">
    <property type="entry name" value="C2_Dock-D"/>
</dbReference>
<dbReference type="FunFam" id="1.20.58.740:FF:000001">
    <property type="entry name" value="dedicator of cytokinesis protein 9 isoform X1"/>
    <property type="match status" value="1"/>
</dbReference>
<feature type="region of interest" description="Disordered" evidence="4">
    <location>
        <begin position="1135"/>
        <end position="1171"/>
    </location>
</feature>
<keyword evidence="9" id="KW-1185">Reference proteome</keyword>
<accession>A0A8D2NJJ7</accession>
<dbReference type="Pfam" id="PF20422">
    <property type="entry name" value="DHR-2_Lobe_B"/>
    <property type="match status" value="1"/>
</dbReference>
<evidence type="ECO:0000313" key="9">
    <source>
        <dbReference type="Proteomes" id="UP000694413"/>
    </source>
</evidence>
<dbReference type="PANTHER" id="PTHR23317">
    <property type="entry name" value="DEDICATOR OF CYTOKINESIS DOCK"/>
    <property type="match status" value="1"/>
</dbReference>
<feature type="compositionally biased region" description="Polar residues" evidence="4">
    <location>
        <begin position="1154"/>
        <end position="1171"/>
    </location>
</feature>
<dbReference type="FunFam" id="2.60.40.150:FF:000015">
    <property type="entry name" value="dedicator of cytokinesis protein 9 isoform X1"/>
    <property type="match status" value="1"/>
</dbReference>
<dbReference type="Gene3D" id="1.20.58.740">
    <property type="match status" value="1"/>
</dbReference>
<dbReference type="InterPro" id="IPR016024">
    <property type="entry name" value="ARM-type_fold"/>
</dbReference>
<evidence type="ECO:0000259" key="5">
    <source>
        <dbReference type="PROSITE" id="PS50003"/>
    </source>
</evidence>
<dbReference type="InterPro" id="IPR027007">
    <property type="entry name" value="C2_DOCK-type_domain"/>
</dbReference>
<feature type="compositionally biased region" description="Polar residues" evidence="4">
    <location>
        <begin position="1206"/>
        <end position="1215"/>
    </location>
</feature>
<dbReference type="CDD" id="cd13267">
    <property type="entry name" value="PH_DOCK-D"/>
    <property type="match status" value="1"/>
</dbReference>
<dbReference type="InterPro" id="IPR026791">
    <property type="entry name" value="DOCK"/>
</dbReference>
<dbReference type="CDD" id="cd08697">
    <property type="entry name" value="C2_Dock-D"/>
    <property type="match status" value="1"/>
</dbReference>
<name>A0A8D2NJJ7_ZONAL</name>
<dbReference type="InterPro" id="IPR046770">
    <property type="entry name" value="DOCKER_Lobe_B"/>
</dbReference>
<comment type="similarity">
    <text evidence="3">Belongs to the DOCK family.</text>
</comment>
<evidence type="ECO:0000259" key="7">
    <source>
        <dbReference type="PROSITE" id="PS51651"/>
    </source>
</evidence>
<feature type="domain" description="C2 DOCK-type" evidence="6">
    <location>
        <begin position="615"/>
        <end position="793"/>
    </location>
</feature>
<dbReference type="Pfam" id="PF14429">
    <property type="entry name" value="DOCK-C2"/>
    <property type="match status" value="1"/>
</dbReference>
<feature type="domain" description="DOCKER" evidence="7">
    <location>
        <begin position="1579"/>
        <end position="2006"/>
    </location>
</feature>
<dbReference type="InterPro" id="IPR043162">
    <property type="entry name" value="DOCK_C_lobe_C"/>
</dbReference>
<feature type="domain" description="PH" evidence="5">
    <location>
        <begin position="150"/>
        <end position="257"/>
    </location>
</feature>
<evidence type="ECO:0000256" key="2">
    <source>
        <dbReference type="ARBA" id="ARBA00022658"/>
    </source>
</evidence>
<dbReference type="Pfam" id="PF20421">
    <property type="entry name" value="DHR-2_Lobe_C"/>
    <property type="match status" value="1"/>
</dbReference>
<dbReference type="InterPro" id="IPR043161">
    <property type="entry name" value="DOCK_C_lobe_A"/>
</dbReference>
<dbReference type="InterPro" id="IPR021816">
    <property type="entry name" value="DOCK_C/D_N"/>
</dbReference>
<dbReference type="Gene3D" id="1.25.40.410">
    <property type="match status" value="1"/>
</dbReference>
<dbReference type="PROSITE" id="PS51651">
    <property type="entry name" value="DOCKER"/>
    <property type="match status" value="1"/>
</dbReference>
<feature type="region of interest" description="Disordered" evidence="4">
    <location>
        <begin position="1192"/>
        <end position="1234"/>
    </location>
</feature>
<dbReference type="Gene3D" id="2.30.29.30">
    <property type="entry name" value="Pleckstrin-homology domain (PH domain)/Phosphotyrosine-binding domain (PTB)"/>
    <property type="match status" value="1"/>
</dbReference>